<comment type="caution">
    <text evidence="1">The sequence shown here is derived from an EMBL/GenBank/DDBJ whole genome shotgun (WGS) entry which is preliminary data.</text>
</comment>
<reference evidence="1 2" key="1">
    <citation type="submission" date="2016-12" db="EMBL/GenBank/DDBJ databases">
        <authorList>
            <person name="Song W.-J."/>
            <person name="Kurnit D.M."/>
        </authorList>
    </citation>
    <scope>NUCLEOTIDE SEQUENCE [LARGE SCALE GENOMIC DNA]</scope>
    <source>
        <strain evidence="1 2">CGB1038-1_S1</strain>
    </source>
</reference>
<dbReference type="AlphaFoldDB" id="A0A1V2UCG2"/>
<dbReference type="RefSeq" id="WP_066026006.1">
    <property type="nucleotide sequence ID" value="NZ_CABMMO010000017.1"/>
</dbReference>
<dbReference type="Proteomes" id="UP000189299">
    <property type="component" value="Unassembled WGS sequence"/>
</dbReference>
<gene>
    <name evidence="1" type="ORF">BTN92_14120</name>
</gene>
<sequence length="91" mass="10629">MEQKEVYCQIKKKHCQVFKAGHTSKFVDKGEYYLGIEYRIFNSGAVDIHNLRSGKGIEILETGELFDVRKIHKSKKNVLLFLKKPELLLNF</sequence>
<organism evidence="1 2">
    <name type="scientific">Enterococcus mundtii</name>
    <dbReference type="NCBI Taxonomy" id="53346"/>
    <lineage>
        <taxon>Bacteria</taxon>
        <taxon>Bacillati</taxon>
        <taxon>Bacillota</taxon>
        <taxon>Bacilli</taxon>
        <taxon>Lactobacillales</taxon>
        <taxon>Enterococcaceae</taxon>
        <taxon>Enterococcus</taxon>
    </lineage>
</organism>
<evidence type="ECO:0000313" key="1">
    <source>
        <dbReference type="EMBL" id="ONN40982.1"/>
    </source>
</evidence>
<accession>A0A1V2UCG2</accession>
<name>A0A1V2UCG2_ENTMU</name>
<dbReference type="EMBL" id="MSTR01000017">
    <property type="protein sequence ID" value="ONN40982.1"/>
    <property type="molecule type" value="Genomic_DNA"/>
</dbReference>
<proteinExistence type="predicted"/>
<evidence type="ECO:0000313" key="2">
    <source>
        <dbReference type="Proteomes" id="UP000189299"/>
    </source>
</evidence>
<protein>
    <submittedName>
        <fullName evidence="1">Uncharacterized protein</fullName>
    </submittedName>
</protein>